<dbReference type="AlphaFoldDB" id="A0A934X024"/>
<evidence type="ECO:0000256" key="1">
    <source>
        <dbReference type="SAM" id="SignalP"/>
    </source>
</evidence>
<keyword evidence="1" id="KW-0732">Signal</keyword>
<feature type="signal peptide" evidence="1">
    <location>
        <begin position="1"/>
        <end position="26"/>
    </location>
</feature>
<proteinExistence type="predicted"/>
<dbReference type="NCBIfam" id="TIGR04131">
    <property type="entry name" value="Bac_Flav_CTERM"/>
    <property type="match status" value="1"/>
</dbReference>
<evidence type="ECO:0000313" key="3">
    <source>
        <dbReference type="Proteomes" id="UP000611723"/>
    </source>
</evidence>
<keyword evidence="3" id="KW-1185">Reference proteome</keyword>
<organism evidence="2 3">
    <name type="scientific">Marivirga aurantiaca</name>
    <dbReference type="NCBI Taxonomy" id="2802615"/>
    <lineage>
        <taxon>Bacteria</taxon>
        <taxon>Pseudomonadati</taxon>
        <taxon>Bacteroidota</taxon>
        <taxon>Cytophagia</taxon>
        <taxon>Cytophagales</taxon>
        <taxon>Marivirgaceae</taxon>
        <taxon>Marivirga</taxon>
    </lineage>
</organism>
<reference evidence="2" key="1">
    <citation type="submission" date="2021-01" db="EMBL/GenBank/DDBJ databases">
        <title>Marivirga aurantiaca sp. nov., isolated from intertidal surface sediments.</title>
        <authorList>
            <person name="Zhang M."/>
        </authorList>
    </citation>
    <scope>NUCLEOTIDE SEQUENCE</scope>
    <source>
        <strain evidence="2">S37H4</strain>
    </source>
</reference>
<dbReference type="RefSeq" id="WP_201431711.1">
    <property type="nucleotide sequence ID" value="NZ_JAEQBW010000006.1"/>
</dbReference>
<feature type="chain" id="PRO_5037599564" evidence="1">
    <location>
        <begin position="27"/>
        <end position="145"/>
    </location>
</feature>
<dbReference type="EMBL" id="JAEQBW010000006">
    <property type="protein sequence ID" value="MBK6266027.1"/>
    <property type="molecule type" value="Genomic_DNA"/>
</dbReference>
<evidence type="ECO:0000313" key="2">
    <source>
        <dbReference type="EMBL" id="MBK6266027.1"/>
    </source>
</evidence>
<comment type="caution">
    <text evidence="2">The sequence shown here is derived from an EMBL/GenBank/DDBJ whole genome shotgun (WGS) entry which is preliminary data.</text>
</comment>
<protein>
    <submittedName>
        <fullName evidence="2">Gliding motility-associated C-terminal domain-containing protein</fullName>
    </submittedName>
</protein>
<accession>A0A934X024</accession>
<name>A0A934X024_9BACT</name>
<dbReference type="InterPro" id="IPR026341">
    <property type="entry name" value="T9SS_type_B"/>
</dbReference>
<gene>
    <name evidence="2" type="ORF">JKA74_13370</name>
</gene>
<dbReference type="Proteomes" id="UP000611723">
    <property type="component" value="Unassembled WGS sequence"/>
</dbReference>
<dbReference type="Pfam" id="PF13585">
    <property type="entry name" value="CHU_C"/>
    <property type="match status" value="1"/>
</dbReference>
<sequence length="145" mass="16049">MKKFLLTFSILIFGLSPLHLWGQASAEGVKYRVVAVSHTGDRTVSVSNDVELFNSFSIEVPTAFTPNNDGLNDKFGAVAKGVKEYKLVIYNRYGEVVFNTNSLDHKWDGTYNGKQVSTGGYMYEVIAKSHEGEDLHKSGKVVVII</sequence>